<feature type="domain" description="Tim44-like" evidence="4">
    <location>
        <begin position="197"/>
        <end position="340"/>
    </location>
</feature>
<dbReference type="Gene3D" id="3.10.450.240">
    <property type="match status" value="1"/>
</dbReference>
<dbReference type="Pfam" id="PF04280">
    <property type="entry name" value="Tim44"/>
    <property type="match status" value="1"/>
</dbReference>
<comment type="caution">
    <text evidence="5">The sequence shown here is derived from an EMBL/GenBank/DDBJ whole genome shotgun (WGS) entry which is preliminary data.</text>
</comment>
<dbReference type="EMBL" id="JAFLWW010000003">
    <property type="protein sequence ID" value="MBT1156686.1"/>
    <property type="molecule type" value="Genomic_DNA"/>
</dbReference>
<keyword evidence="2" id="KW-0812">Transmembrane</keyword>
<dbReference type="PANTHER" id="PTHR41542:SF1">
    <property type="entry name" value="BLL5807 PROTEIN"/>
    <property type="match status" value="1"/>
</dbReference>
<evidence type="ECO:0000313" key="6">
    <source>
        <dbReference type="Proteomes" id="UP001138921"/>
    </source>
</evidence>
<feature type="transmembrane region" description="Helical" evidence="2">
    <location>
        <begin position="117"/>
        <end position="141"/>
    </location>
</feature>
<accession>A0A9X1ABP2</accession>
<dbReference type="SMART" id="SM00978">
    <property type="entry name" value="Tim44"/>
    <property type="match status" value="1"/>
</dbReference>
<dbReference type="SUPFAM" id="SSF54427">
    <property type="entry name" value="NTF2-like"/>
    <property type="match status" value="1"/>
</dbReference>
<reference evidence="5" key="1">
    <citation type="journal article" date="2021" name="Microorganisms">
        <title>Phylogenomic Reconstruction and Metabolic Potential of the Genus Aminobacter.</title>
        <authorList>
            <person name="Artuso I."/>
            <person name="Turrini P."/>
            <person name="Pirolo M."/>
            <person name="Lugli G.A."/>
            <person name="Ventura M."/>
            <person name="Visca P."/>
        </authorList>
    </citation>
    <scope>NUCLEOTIDE SEQUENCE</scope>
    <source>
        <strain evidence="5">LMG 26462</strain>
    </source>
</reference>
<dbReference type="Proteomes" id="UP001138921">
    <property type="component" value="Unassembled WGS sequence"/>
</dbReference>
<evidence type="ECO:0000256" key="3">
    <source>
        <dbReference type="SAM" id="SignalP"/>
    </source>
</evidence>
<feature type="compositionally biased region" description="Low complexity" evidence="1">
    <location>
        <begin position="38"/>
        <end position="59"/>
    </location>
</feature>
<name>A0A9X1ABP2_9HYPH</name>
<proteinExistence type="predicted"/>
<evidence type="ECO:0000313" key="5">
    <source>
        <dbReference type="EMBL" id="MBT1156686.1"/>
    </source>
</evidence>
<evidence type="ECO:0000259" key="4">
    <source>
        <dbReference type="SMART" id="SM00978"/>
    </source>
</evidence>
<dbReference type="PANTHER" id="PTHR41542">
    <property type="entry name" value="BLL5807 PROTEIN"/>
    <property type="match status" value="1"/>
</dbReference>
<dbReference type="RefSeq" id="WP_214390124.1">
    <property type="nucleotide sequence ID" value="NZ_JAFLWW010000003.1"/>
</dbReference>
<feature type="chain" id="PRO_5040970306" evidence="3">
    <location>
        <begin position="25"/>
        <end position="341"/>
    </location>
</feature>
<feature type="region of interest" description="Disordered" evidence="1">
    <location>
        <begin position="167"/>
        <end position="206"/>
    </location>
</feature>
<keyword evidence="2" id="KW-0472">Membrane</keyword>
<protein>
    <submittedName>
        <fullName evidence="5">Tim44 domain-containing protein</fullName>
    </submittedName>
</protein>
<gene>
    <name evidence="5" type="ORF">J1C56_13890</name>
</gene>
<organism evidence="5 6">
    <name type="scientific">Aminobacter anthyllidis</name>
    <dbReference type="NCBI Taxonomy" id="1035067"/>
    <lineage>
        <taxon>Bacteria</taxon>
        <taxon>Pseudomonadati</taxon>
        <taxon>Pseudomonadota</taxon>
        <taxon>Alphaproteobacteria</taxon>
        <taxon>Hyphomicrobiales</taxon>
        <taxon>Phyllobacteriaceae</taxon>
        <taxon>Aminobacter</taxon>
    </lineage>
</organism>
<feature type="transmembrane region" description="Helical" evidence="2">
    <location>
        <begin position="90"/>
        <end position="110"/>
    </location>
</feature>
<evidence type="ECO:0000256" key="2">
    <source>
        <dbReference type="SAM" id="Phobius"/>
    </source>
</evidence>
<reference evidence="5" key="2">
    <citation type="submission" date="2021-03" db="EMBL/GenBank/DDBJ databases">
        <authorList>
            <person name="Artuso I."/>
            <person name="Turrini P."/>
            <person name="Pirolo M."/>
            <person name="Lugli G.A."/>
            <person name="Ventura M."/>
            <person name="Visca P."/>
        </authorList>
    </citation>
    <scope>NUCLEOTIDE SEQUENCE</scope>
    <source>
        <strain evidence="5">LMG 26462</strain>
    </source>
</reference>
<feature type="region of interest" description="Disordered" evidence="1">
    <location>
        <begin position="31"/>
        <end position="86"/>
    </location>
</feature>
<evidence type="ECO:0000256" key="1">
    <source>
        <dbReference type="SAM" id="MobiDB-lite"/>
    </source>
</evidence>
<dbReference type="InterPro" id="IPR007379">
    <property type="entry name" value="Tim44-like_dom"/>
</dbReference>
<feature type="signal peptide" evidence="3">
    <location>
        <begin position="1"/>
        <end position="24"/>
    </location>
</feature>
<dbReference type="AlphaFoldDB" id="A0A9X1ABP2"/>
<keyword evidence="6" id="KW-1185">Reference proteome</keyword>
<sequence length="341" mass="35995">MTMSRTTRFATLFAGLFLAFSMVAVDQADARRGGSFGSRGARTFQSAPPTRTAPQPTAPVERSMTPNTGQATNPAANAARPGAATQQRPGFMGGFGGAMIGGLLMGGLLGMMMGQGFGGLAGMFGMLMQLLLIGGAIWLALRFFRSRQAQNSGPAMAGAGAGGGNFNYRDAAPSDEDGKANGGSRSFSIPSIGGSRANAAPQQSVSKDIAVSGEDLDTFQRMLTEVQEAFGREDHKALRRLVTPEMVSYLSEELADNAQNGVRNDVTDVQLLQADIAESWNEGDRDYATAALNYSSIDVTRNRATGEIVDGDANEPTETTELWTFVRQNGGNWQLSAIQQA</sequence>
<keyword evidence="2" id="KW-1133">Transmembrane helix</keyword>
<feature type="compositionally biased region" description="Low complexity" evidence="1">
    <location>
        <begin position="66"/>
        <end position="86"/>
    </location>
</feature>
<dbReference type="InterPro" id="IPR032710">
    <property type="entry name" value="NTF2-like_dom_sf"/>
</dbReference>
<keyword evidence="3" id="KW-0732">Signal</keyword>